<accession>A0A2P9AR56</accession>
<keyword evidence="2 5" id="KW-0812">Transmembrane</keyword>
<dbReference type="RefSeq" id="WP_123150346.1">
    <property type="nucleotide sequence ID" value="NZ_FUIG01000044.1"/>
</dbReference>
<keyword evidence="7" id="KW-1185">Reference proteome</keyword>
<dbReference type="Proteomes" id="UP000245698">
    <property type="component" value="Unassembled WGS sequence"/>
</dbReference>
<evidence type="ECO:0000256" key="1">
    <source>
        <dbReference type="ARBA" id="ARBA00004370"/>
    </source>
</evidence>
<dbReference type="EMBL" id="FUIG01000044">
    <property type="protein sequence ID" value="SJM33652.1"/>
    <property type="molecule type" value="Genomic_DNA"/>
</dbReference>
<keyword evidence="4 5" id="KW-0472">Membrane</keyword>
<comment type="subcellular location">
    <subcellularLocation>
        <location evidence="1">Membrane</location>
    </subcellularLocation>
</comment>
<dbReference type="AlphaFoldDB" id="A0A2P9AR56"/>
<evidence type="ECO:0008006" key="8">
    <source>
        <dbReference type="Google" id="ProtNLM"/>
    </source>
</evidence>
<evidence type="ECO:0000256" key="5">
    <source>
        <dbReference type="SAM" id="Phobius"/>
    </source>
</evidence>
<reference evidence="7" key="1">
    <citation type="submission" date="2016-12" db="EMBL/GenBank/DDBJ databases">
        <authorList>
            <person name="Brunel B."/>
        </authorList>
    </citation>
    <scope>NUCLEOTIDE SEQUENCE [LARGE SCALE GENOMIC DNA]</scope>
</reference>
<dbReference type="GO" id="GO:0016020">
    <property type="term" value="C:membrane"/>
    <property type="evidence" value="ECO:0007669"/>
    <property type="project" value="UniProtKB-SubCell"/>
</dbReference>
<proteinExistence type="predicted"/>
<feature type="transmembrane region" description="Helical" evidence="5">
    <location>
        <begin position="31"/>
        <end position="51"/>
    </location>
</feature>
<protein>
    <recommendedName>
        <fullName evidence="8">Type VI secretion protein</fullName>
    </recommendedName>
</protein>
<name>A0A2P9AR56_9HYPH</name>
<gene>
    <name evidence="6" type="ORF">BQ8482_360053</name>
</gene>
<dbReference type="InterPro" id="IPR007792">
    <property type="entry name" value="T4SS_VirB3/TrbD/AvhB"/>
</dbReference>
<dbReference type="Pfam" id="PF05101">
    <property type="entry name" value="VirB3"/>
    <property type="match status" value="1"/>
</dbReference>
<evidence type="ECO:0000256" key="4">
    <source>
        <dbReference type="ARBA" id="ARBA00023136"/>
    </source>
</evidence>
<organism evidence="6 7">
    <name type="scientific">Mesorhizobium delmotii</name>
    <dbReference type="NCBI Taxonomy" id="1631247"/>
    <lineage>
        <taxon>Bacteria</taxon>
        <taxon>Pseudomonadati</taxon>
        <taxon>Pseudomonadota</taxon>
        <taxon>Alphaproteobacteria</taxon>
        <taxon>Hyphomicrobiales</taxon>
        <taxon>Phyllobacteriaceae</taxon>
        <taxon>Mesorhizobium</taxon>
    </lineage>
</organism>
<evidence type="ECO:0000313" key="6">
    <source>
        <dbReference type="EMBL" id="SJM33652.1"/>
    </source>
</evidence>
<keyword evidence="3 5" id="KW-1133">Transmembrane helix</keyword>
<evidence type="ECO:0000313" key="7">
    <source>
        <dbReference type="Proteomes" id="UP000245698"/>
    </source>
</evidence>
<evidence type="ECO:0000256" key="2">
    <source>
        <dbReference type="ARBA" id="ARBA00022692"/>
    </source>
</evidence>
<sequence length="100" mass="11240">MNDNEDDLPTAEPVSLALTRPLMVLGVRYEVFWLNGLIGVVFFIATSNILLPPLVAVIGHGVSAYLCQRDIHMFHIFERLFLTKRAMGNTSFWGARSYSP</sequence>
<evidence type="ECO:0000256" key="3">
    <source>
        <dbReference type="ARBA" id="ARBA00022989"/>
    </source>
</evidence>